<name>A0A0F9MZX3_9ZZZZ</name>
<organism evidence="2">
    <name type="scientific">marine sediment metagenome</name>
    <dbReference type="NCBI Taxonomy" id="412755"/>
    <lineage>
        <taxon>unclassified sequences</taxon>
        <taxon>metagenomes</taxon>
        <taxon>ecological metagenomes</taxon>
    </lineage>
</organism>
<gene>
    <name evidence="2" type="ORF">LCGC14_1012410</name>
</gene>
<accession>A0A0F9MZX3</accession>
<protein>
    <recommendedName>
        <fullName evidence="3">Serine protease</fullName>
    </recommendedName>
</protein>
<dbReference type="SUPFAM" id="SSF50494">
    <property type="entry name" value="Trypsin-like serine proteases"/>
    <property type="match status" value="1"/>
</dbReference>
<dbReference type="Gene3D" id="2.40.10.120">
    <property type="match status" value="1"/>
</dbReference>
<feature type="region of interest" description="Disordered" evidence="1">
    <location>
        <begin position="286"/>
        <end position="306"/>
    </location>
</feature>
<dbReference type="EMBL" id="LAZR01003988">
    <property type="protein sequence ID" value="KKN12830.1"/>
    <property type="molecule type" value="Genomic_DNA"/>
</dbReference>
<dbReference type="Pfam" id="PF13365">
    <property type="entry name" value="Trypsin_2"/>
    <property type="match status" value="1"/>
</dbReference>
<dbReference type="InterPro" id="IPR009003">
    <property type="entry name" value="Peptidase_S1_PA"/>
</dbReference>
<comment type="caution">
    <text evidence="2">The sequence shown here is derived from an EMBL/GenBank/DDBJ whole genome shotgun (WGS) entry which is preliminary data.</text>
</comment>
<sequence>MNWKSVRRVETLVNRSLWFMAGLGVALGVMLCQVANADIISATVRVRSGDGIGTGCVFAVQGDTASVLTNFHVAGSVGTTVKVTFWQRGYRSVPVAGRVVWSSYKAGRHRDIAVVQVPLAALGGYVPPAIPFAGANAESGATVLSVGCSGGSWPTLFRGRVLATGGGVMKFLPPPAGGRSGSAIFSEDGSTIVGLLAWRSDGGNSEREGGHGLAMTVSELRAAFSGRASVGALRDGYSLVYETVDTPGRLPVLPLLRDTATRPFNCPDGNCPTGPGQGFGFQHRRDNRQNPPAAGNPFPGLTSNTSDIRGLERRLYALESKAAQYEAAMNANAREAAGAVQAVKATEASLGDRIKTRAKEVLVPLLVETARTYAANRLAGEERGVATLKDALKEAAQTRLAERKADKEDAAEDKAEVDEKLSLLDKAKGAVRERVIGAVKDKAESGGLGTLGTLAAVAAAAAGGGGLLGIGQAIAKRKLGDSELVEKIVSRIKDRKADD</sequence>
<proteinExistence type="predicted"/>
<evidence type="ECO:0000256" key="1">
    <source>
        <dbReference type="SAM" id="MobiDB-lite"/>
    </source>
</evidence>
<evidence type="ECO:0000313" key="2">
    <source>
        <dbReference type="EMBL" id="KKN12830.1"/>
    </source>
</evidence>
<evidence type="ECO:0008006" key="3">
    <source>
        <dbReference type="Google" id="ProtNLM"/>
    </source>
</evidence>
<reference evidence="2" key="1">
    <citation type="journal article" date="2015" name="Nature">
        <title>Complex archaea that bridge the gap between prokaryotes and eukaryotes.</title>
        <authorList>
            <person name="Spang A."/>
            <person name="Saw J.H."/>
            <person name="Jorgensen S.L."/>
            <person name="Zaremba-Niedzwiedzka K."/>
            <person name="Martijn J."/>
            <person name="Lind A.E."/>
            <person name="van Eijk R."/>
            <person name="Schleper C."/>
            <person name="Guy L."/>
            <person name="Ettema T.J."/>
        </authorList>
    </citation>
    <scope>NUCLEOTIDE SEQUENCE</scope>
</reference>
<dbReference type="AlphaFoldDB" id="A0A0F9MZX3"/>